<organism evidence="1 2">
    <name type="scientific">Purpureocillium lilacinum</name>
    <name type="common">Paecilomyces lilacinus</name>
    <dbReference type="NCBI Taxonomy" id="33203"/>
    <lineage>
        <taxon>Eukaryota</taxon>
        <taxon>Fungi</taxon>
        <taxon>Dikarya</taxon>
        <taxon>Ascomycota</taxon>
        <taxon>Pezizomycotina</taxon>
        <taxon>Sordariomycetes</taxon>
        <taxon>Hypocreomycetidae</taxon>
        <taxon>Hypocreales</taxon>
        <taxon>Ophiocordycipitaceae</taxon>
        <taxon>Purpureocillium</taxon>
    </lineage>
</organism>
<name>A0ACC4DKU9_PURLI</name>
<evidence type="ECO:0000313" key="2">
    <source>
        <dbReference type="Proteomes" id="UP001638806"/>
    </source>
</evidence>
<keyword evidence="2" id="KW-1185">Reference proteome</keyword>
<reference evidence="1" key="1">
    <citation type="submission" date="2024-12" db="EMBL/GenBank/DDBJ databases">
        <title>Comparative genomics and development of molecular markers within Purpureocillium lilacinum and among Purpureocillium species.</title>
        <authorList>
            <person name="Yeh Z.-Y."/>
            <person name="Ni N.-T."/>
            <person name="Lo P.-H."/>
            <person name="Mushyakhwo K."/>
            <person name="Lin C.-F."/>
            <person name="Nai Y.-S."/>
        </authorList>
    </citation>
    <scope>NUCLEOTIDE SEQUENCE</scope>
    <source>
        <strain evidence="1">NCHU-NPUST-175</strain>
    </source>
</reference>
<dbReference type="EMBL" id="JBGNUJ010000008">
    <property type="protein sequence ID" value="KAL3956462.1"/>
    <property type="molecule type" value="Genomic_DNA"/>
</dbReference>
<accession>A0ACC4DKU9</accession>
<dbReference type="Proteomes" id="UP001638806">
    <property type="component" value="Unassembled WGS sequence"/>
</dbReference>
<sequence length="144" mass="15876">MARSHDPNPQLRTAHVEAYAGLGSSRYRKPFRLQKTPTSMSPLIPLTPADQQGHQSLTSDPQIFSSLRATTAPGTFALTLIAHRLWNFPCKYSQSAQRTIGPLAQRGNFNPTQRCQPGKRACREALHELTVMASLGQVISRHSG</sequence>
<protein>
    <submittedName>
        <fullName evidence="1">Uncharacterized protein</fullName>
    </submittedName>
</protein>
<gene>
    <name evidence="1" type="ORF">ACCO45_009308</name>
</gene>
<evidence type="ECO:0000313" key="1">
    <source>
        <dbReference type="EMBL" id="KAL3956462.1"/>
    </source>
</evidence>
<proteinExistence type="predicted"/>
<comment type="caution">
    <text evidence="1">The sequence shown here is derived from an EMBL/GenBank/DDBJ whole genome shotgun (WGS) entry which is preliminary data.</text>
</comment>